<evidence type="ECO:0000313" key="2">
    <source>
        <dbReference type="Proteomes" id="UP001145114"/>
    </source>
</evidence>
<gene>
    <name evidence="1" type="primary">zuo1_1</name>
    <name evidence="1" type="ORF">EV182_000930</name>
</gene>
<dbReference type="Proteomes" id="UP001145114">
    <property type="component" value="Unassembled WGS sequence"/>
</dbReference>
<organism evidence="1 2">
    <name type="scientific">Spiromyces aspiralis</name>
    <dbReference type="NCBI Taxonomy" id="68401"/>
    <lineage>
        <taxon>Eukaryota</taxon>
        <taxon>Fungi</taxon>
        <taxon>Fungi incertae sedis</taxon>
        <taxon>Zoopagomycota</taxon>
        <taxon>Kickxellomycotina</taxon>
        <taxon>Kickxellomycetes</taxon>
        <taxon>Kickxellales</taxon>
        <taxon>Kickxellaceae</taxon>
        <taxon>Spiromyces</taxon>
    </lineage>
</organism>
<dbReference type="EMBL" id="JAMZIH010000090">
    <property type="protein sequence ID" value="KAJ1679977.1"/>
    <property type="molecule type" value="Genomic_DNA"/>
</dbReference>
<keyword evidence="1" id="KW-0456">Lyase</keyword>
<protein>
    <submittedName>
        <fullName evidence="1">Zuotin</fullName>
        <ecNumber evidence="1">4.1.3.4</ecNumber>
    </submittedName>
</protein>
<dbReference type="EC" id="4.1.3.4" evidence="1"/>
<reference evidence="1" key="1">
    <citation type="submission" date="2022-06" db="EMBL/GenBank/DDBJ databases">
        <title>Phylogenomic reconstructions and comparative analyses of Kickxellomycotina fungi.</title>
        <authorList>
            <person name="Reynolds N.K."/>
            <person name="Stajich J.E."/>
            <person name="Barry K."/>
            <person name="Grigoriev I.V."/>
            <person name="Crous P."/>
            <person name="Smith M.E."/>
        </authorList>
    </citation>
    <scope>NUCLEOTIDE SEQUENCE</scope>
    <source>
        <strain evidence="1">RSA 2271</strain>
    </source>
</reference>
<name>A0ACC1HXM2_9FUNG</name>
<sequence>MFSLPRAPSDLPKAICYAPLSGAKAVNVERMGREFQRYMYRLEHNISESRQQELQGSDYDSEFGIKDRVTAQTLELDEWDPDLLDLDPSEWKEQDHYAVLGLSKLRWRASSEQIKLAYRRRILEHHPDKKASSGDPHDDRFFKCIQRAYDQLSDPVRRRQYDSVDPQVSFDIPEQADPSHFFEVYAPVFEREARFSKRQPVIDIGGPDSSREHVEAFYKFWSDFDSWRSFEYLDEEKERVENRDEKRWYEKQNRAKRAQRKKEDNARIRKLASKPRTDATYLAMSRCNDRE</sequence>
<proteinExistence type="predicted"/>
<keyword evidence="2" id="KW-1185">Reference proteome</keyword>
<accession>A0ACC1HXM2</accession>
<comment type="caution">
    <text evidence="1">The sequence shown here is derived from an EMBL/GenBank/DDBJ whole genome shotgun (WGS) entry which is preliminary data.</text>
</comment>
<evidence type="ECO:0000313" key="1">
    <source>
        <dbReference type="EMBL" id="KAJ1679977.1"/>
    </source>
</evidence>